<dbReference type="AlphaFoldDB" id="A0A180G0P5"/>
<reference evidence="4" key="2">
    <citation type="submission" date="2016-05" db="EMBL/GenBank/DDBJ databases">
        <title>Comparative analysis highlights variable genome content of wheat rusts and divergence of the mating loci.</title>
        <authorList>
            <person name="Cuomo C.A."/>
            <person name="Bakkeren G."/>
            <person name="Szabo L."/>
            <person name="Khalil H."/>
            <person name="Joly D."/>
            <person name="Goldberg J."/>
            <person name="Young S."/>
            <person name="Zeng Q."/>
            <person name="Fellers J."/>
        </authorList>
    </citation>
    <scope>NUCLEOTIDE SEQUENCE [LARGE SCALE GENOMIC DNA]</scope>
    <source>
        <strain evidence="4">1-1 BBBD Race 1</strain>
    </source>
</reference>
<feature type="non-terminal residue" evidence="4">
    <location>
        <position position="1"/>
    </location>
</feature>
<dbReference type="STRING" id="630390.A0A180G0P5"/>
<reference evidence="5" key="4">
    <citation type="submission" date="2025-05" db="UniProtKB">
        <authorList>
            <consortium name="EnsemblFungi"/>
        </authorList>
    </citation>
    <scope>IDENTIFICATION</scope>
    <source>
        <strain evidence="5">isolate 1-1 / race 1 (BBBD)</strain>
    </source>
</reference>
<dbReference type="EMBL" id="ADAS02001421">
    <property type="protein sequence ID" value="OAV86227.1"/>
    <property type="molecule type" value="Genomic_DNA"/>
</dbReference>
<evidence type="ECO:0000313" key="6">
    <source>
        <dbReference type="Proteomes" id="UP000005240"/>
    </source>
</evidence>
<evidence type="ECO:0000313" key="4">
    <source>
        <dbReference type="EMBL" id="OAV86227.1"/>
    </source>
</evidence>
<dbReference type="Proteomes" id="UP000005240">
    <property type="component" value="Unassembled WGS sequence"/>
</dbReference>
<protein>
    <submittedName>
        <fullName evidence="5">NAM-associated domain-containing protein</fullName>
    </submittedName>
</protein>
<dbReference type="InterPro" id="IPR029466">
    <property type="entry name" value="NAM-associated_C"/>
</dbReference>
<name>A0A180G0P5_PUCT1</name>
<feature type="compositionally biased region" description="Polar residues" evidence="2">
    <location>
        <begin position="152"/>
        <end position="176"/>
    </location>
</feature>
<evidence type="ECO:0000259" key="3">
    <source>
        <dbReference type="Pfam" id="PF14303"/>
    </source>
</evidence>
<feature type="coiled-coil region" evidence="1">
    <location>
        <begin position="82"/>
        <end position="113"/>
    </location>
</feature>
<dbReference type="Pfam" id="PF14303">
    <property type="entry name" value="NAM-associated"/>
    <property type="match status" value="1"/>
</dbReference>
<reference evidence="5 6" key="3">
    <citation type="journal article" date="2017" name="G3 (Bethesda)">
        <title>Comparative analysis highlights variable genome content of wheat rusts and divergence of the mating loci.</title>
        <authorList>
            <person name="Cuomo C.A."/>
            <person name="Bakkeren G."/>
            <person name="Khalil H.B."/>
            <person name="Panwar V."/>
            <person name="Joly D."/>
            <person name="Linning R."/>
            <person name="Sakthikumar S."/>
            <person name="Song X."/>
            <person name="Adiconis X."/>
            <person name="Fan L."/>
            <person name="Goldberg J.M."/>
            <person name="Levin J.Z."/>
            <person name="Young S."/>
            <person name="Zeng Q."/>
            <person name="Anikster Y."/>
            <person name="Bruce M."/>
            <person name="Wang M."/>
            <person name="Yin C."/>
            <person name="McCallum B."/>
            <person name="Szabo L.J."/>
            <person name="Hulbert S."/>
            <person name="Chen X."/>
            <person name="Fellers J.P."/>
        </authorList>
    </citation>
    <scope>NUCLEOTIDE SEQUENCE</scope>
    <source>
        <strain evidence="5">isolate 1-1 / race 1 (BBBD)</strain>
        <strain evidence="6">Isolate 1-1 / race 1 (BBBD)</strain>
    </source>
</reference>
<gene>
    <name evidence="4" type="ORF">PTTG_30012</name>
</gene>
<dbReference type="VEuPathDB" id="FungiDB:PTTG_30012"/>
<dbReference type="EnsemblFungi" id="PTTG_30012-t43_1">
    <property type="protein sequence ID" value="PTTG_30012-t43_1-p1"/>
    <property type="gene ID" value="PTTG_30012"/>
</dbReference>
<feature type="domain" description="No apical meristem-associated C-terminal" evidence="3">
    <location>
        <begin position="72"/>
        <end position="142"/>
    </location>
</feature>
<dbReference type="OrthoDB" id="76487at2759"/>
<keyword evidence="6" id="KW-1185">Reference proteome</keyword>
<evidence type="ECO:0000256" key="1">
    <source>
        <dbReference type="SAM" id="Coils"/>
    </source>
</evidence>
<evidence type="ECO:0000256" key="2">
    <source>
        <dbReference type="SAM" id="MobiDB-lite"/>
    </source>
</evidence>
<accession>A0A180G0P5</accession>
<organism evidence="4">
    <name type="scientific">Puccinia triticina (isolate 1-1 / race 1 (BBBD))</name>
    <name type="common">Brown leaf rust fungus</name>
    <dbReference type="NCBI Taxonomy" id="630390"/>
    <lineage>
        <taxon>Eukaryota</taxon>
        <taxon>Fungi</taxon>
        <taxon>Dikarya</taxon>
        <taxon>Basidiomycota</taxon>
        <taxon>Pucciniomycotina</taxon>
        <taxon>Pucciniomycetes</taxon>
        <taxon>Pucciniales</taxon>
        <taxon>Pucciniaceae</taxon>
        <taxon>Puccinia</taxon>
    </lineage>
</organism>
<feature type="region of interest" description="Disordered" evidence="2">
    <location>
        <begin position="141"/>
        <end position="210"/>
    </location>
</feature>
<keyword evidence="1" id="KW-0175">Coiled coil</keyword>
<feature type="compositionally biased region" description="Acidic residues" evidence="2">
    <location>
        <begin position="182"/>
        <end position="193"/>
    </location>
</feature>
<evidence type="ECO:0000313" key="5">
    <source>
        <dbReference type="EnsemblFungi" id="PTTG_30012-t43_1-p1"/>
    </source>
</evidence>
<sequence length="236" mass="26547">WKPLQQACLKFDALYNRIANNTESGTSPDDWMLNARGMYQEQVHKHFTANQAWILLKDIPKFKKLSGKAKNGIHQAKHKVTKDEYKQKKMKLLESLEKQSAKRTLEAKCANEEATRANNIQEEWVALDQEKNEMTLMFQDQSLRASNERTSRPSTSENEGTSSPPTSENDGNSRPPTSEKDSNDDESEEEEDNLRDGPDEPVAGTCYPLAGTRQRVAAATTTGMTGEAFLPVKEVL</sequence>
<proteinExistence type="predicted"/>
<reference evidence="4" key="1">
    <citation type="submission" date="2009-11" db="EMBL/GenBank/DDBJ databases">
        <authorList>
            <consortium name="The Broad Institute Genome Sequencing Platform"/>
            <person name="Ward D."/>
            <person name="Feldgarden M."/>
            <person name="Earl A."/>
            <person name="Young S.K."/>
            <person name="Zeng Q."/>
            <person name="Koehrsen M."/>
            <person name="Alvarado L."/>
            <person name="Berlin A."/>
            <person name="Bochicchio J."/>
            <person name="Borenstein D."/>
            <person name="Chapman S.B."/>
            <person name="Chen Z."/>
            <person name="Engels R."/>
            <person name="Freedman E."/>
            <person name="Gellesch M."/>
            <person name="Goldberg J."/>
            <person name="Griggs A."/>
            <person name="Gujja S."/>
            <person name="Heilman E."/>
            <person name="Heiman D."/>
            <person name="Hepburn T."/>
            <person name="Howarth C."/>
            <person name="Jen D."/>
            <person name="Larson L."/>
            <person name="Lewis B."/>
            <person name="Mehta T."/>
            <person name="Park D."/>
            <person name="Pearson M."/>
            <person name="Roberts A."/>
            <person name="Saif S."/>
            <person name="Shea T."/>
            <person name="Shenoy N."/>
            <person name="Sisk P."/>
            <person name="Stolte C."/>
            <person name="Sykes S."/>
            <person name="Thomson T."/>
            <person name="Walk T."/>
            <person name="White J."/>
            <person name="Yandava C."/>
            <person name="Izard J."/>
            <person name="Baranova O.V."/>
            <person name="Blanton J.M."/>
            <person name="Tanner A.C."/>
            <person name="Dewhirst F.E."/>
            <person name="Haas B."/>
            <person name="Nusbaum C."/>
            <person name="Birren B."/>
        </authorList>
    </citation>
    <scope>NUCLEOTIDE SEQUENCE [LARGE SCALE GENOMIC DNA]</scope>
    <source>
        <strain evidence="4">1-1 BBBD Race 1</strain>
    </source>
</reference>